<name>A0A927Q2R3_9ACTN</name>
<evidence type="ECO:0000313" key="3">
    <source>
        <dbReference type="Proteomes" id="UP000616839"/>
    </source>
</evidence>
<sequence length="591" mass="68007">MDEAILEPLSVGDLRGADGEPATFWVPAYQRGYRWGPREVQKLLDDIWASEGKAYYLQPVVVKWRADRNSWELIDGQQRLTTLFLIFQYMKDPERGWKRSGADYELEYETRPGSAGFLLQPTKDLAPSNIDFHHIWMAYESIDAWFSKHGNRAEHAAGRIYDYLLDPDPKRGVKVIWYQATESLDSIELFRRLNVGRIALTDAELVKARLLSSSKGRTGLADRSDQIAAQWDGIERDLREPELWAFVTRKHQDEATHIELLLDTLADRIEKPKGPHRPSHHTFETLREWIVEDPQGFWDDVVKLHSLITGWFDDRDLFHKIGYLVAIGRAFPELVESAAGKTKTELHAFLDGLVRKHLRLTVSDLKGLDFEKNYAKARDVLLLMNVETVRQRATSSEKYSFRAHATGDWTLEHIHAQNAGEMKRDYKLWAEWLDRQRKELLAVRDLDPAHRDELLDEIADVWEATQDEKRRGGLAPRFNAVRSRVEMALSDPSVGADVSVHSISNLALLDGGDNSALSNSTFAAKRRELLVRDRDGSYIPACTRNVFLKHYTKSEDQQLYYWSGADREDYLAEMVRVLSEREYLLADGSVE</sequence>
<dbReference type="Proteomes" id="UP000616839">
    <property type="component" value="Unassembled WGS sequence"/>
</dbReference>
<gene>
    <name evidence="2" type="ORF">IE331_09695</name>
</gene>
<evidence type="ECO:0000259" key="1">
    <source>
        <dbReference type="Pfam" id="PF03235"/>
    </source>
</evidence>
<dbReference type="PANTHER" id="PTHR35149">
    <property type="entry name" value="SLL5132 PROTEIN"/>
    <property type="match status" value="1"/>
</dbReference>
<proteinExistence type="predicted"/>
<dbReference type="RefSeq" id="WP_192142891.1">
    <property type="nucleotide sequence ID" value="NZ_JACYXZ010000002.1"/>
</dbReference>
<comment type="caution">
    <text evidence="2">The sequence shown here is derived from an EMBL/GenBank/DDBJ whole genome shotgun (WGS) entry which is preliminary data.</text>
</comment>
<keyword evidence="3" id="KW-1185">Reference proteome</keyword>
<evidence type="ECO:0000313" key="2">
    <source>
        <dbReference type="EMBL" id="MBD8869896.1"/>
    </source>
</evidence>
<reference evidence="2" key="1">
    <citation type="submission" date="2020-09" db="EMBL/GenBank/DDBJ databases">
        <title>Nocardioides sp. strain MJB4 16S ribosomal RNA gene Genome sequencing and assembly.</title>
        <authorList>
            <person name="Kim I."/>
        </authorList>
    </citation>
    <scope>NUCLEOTIDE SEQUENCE</scope>
    <source>
        <strain evidence="2">MJB4</strain>
    </source>
</reference>
<dbReference type="InterPro" id="IPR004919">
    <property type="entry name" value="GmrSD_N"/>
</dbReference>
<dbReference type="EMBL" id="JACYXZ010000002">
    <property type="protein sequence ID" value="MBD8869896.1"/>
    <property type="molecule type" value="Genomic_DNA"/>
</dbReference>
<dbReference type="PANTHER" id="PTHR35149:SF1">
    <property type="entry name" value="DUF5655 DOMAIN-CONTAINING PROTEIN"/>
    <property type="match status" value="1"/>
</dbReference>
<protein>
    <submittedName>
        <fullName evidence="2">DUF262 domain-containing protein</fullName>
    </submittedName>
</protein>
<accession>A0A927Q2R3</accession>
<dbReference type="Pfam" id="PF03235">
    <property type="entry name" value="GmrSD_N"/>
    <property type="match status" value="1"/>
</dbReference>
<organism evidence="2 3">
    <name type="scientific">Nocardioides donggukensis</name>
    <dbReference type="NCBI Taxonomy" id="2774019"/>
    <lineage>
        <taxon>Bacteria</taxon>
        <taxon>Bacillati</taxon>
        <taxon>Actinomycetota</taxon>
        <taxon>Actinomycetes</taxon>
        <taxon>Propionibacteriales</taxon>
        <taxon>Nocardioidaceae</taxon>
        <taxon>Nocardioides</taxon>
    </lineage>
</organism>
<feature type="domain" description="GmrSD restriction endonucleases N-terminal" evidence="1">
    <location>
        <begin position="24"/>
        <end position="211"/>
    </location>
</feature>
<dbReference type="AlphaFoldDB" id="A0A927Q2R3"/>